<proteinExistence type="predicted"/>
<keyword evidence="2" id="KW-1185">Reference proteome</keyword>
<name>A0ACB8XTE6_ARCLA</name>
<dbReference type="Proteomes" id="UP001055879">
    <property type="component" value="Linkage Group LG16"/>
</dbReference>
<evidence type="ECO:0000313" key="1">
    <source>
        <dbReference type="EMBL" id="KAI3670039.1"/>
    </source>
</evidence>
<reference evidence="2" key="1">
    <citation type="journal article" date="2022" name="Mol. Ecol. Resour.">
        <title>The genomes of chicory, endive, great burdock and yacon provide insights into Asteraceae palaeo-polyploidization history and plant inulin production.</title>
        <authorList>
            <person name="Fan W."/>
            <person name="Wang S."/>
            <person name="Wang H."/>
            <person name="Wang A."/>
            <person name="Jiang F."/>
            <person name="Liu H."/>
            <person name="Zhao H."/>
            <person name="Xu D."/>
            <person name="Zhang Y."/>
        </authorList>
    </citation>
    <scope>NUCLEOTIDE SEQUENCE [LARGE SCALE GENOMIC DNA]</scope>
    <source>
        <strain evidence="2">cv. Niubang</strain>
    </source>
</reference>
<dbReference type="EMBL" id="CM042062">
    <property type="protein sequence ID" value="KAI3670039.1"/>
    <property type="molecule type" value="Genomic_DNA"/>
</dbReference>
<comment type="caution">
    <text evidence="1">The sequence shown here is derived from an EMBL/GenBank/DDBJ whole genome shotgun (WGS) entry which is preliminary data.</text>
</comment>
<organism evidence="1 2">
    <name type="scientific">Arctium lappa</name>
    <name type="common">Greater burdock</name>
    <name type="synonym">Lappa major</name>
    <dbReference type="NCBI Taxonomy" id="4217"/>
    <lineage>
        <taxon>Eukaryota</taxon>
        <taxon>Viridiplantae</taxon>
        <taxon>Streptophyta</taxon>
        <taxon>Embryophyta</taxon>
        <taxon>Tracheophyta</taxon>
        <taxon>Spermatophyta</taxon>
        <taxon>Magnoliopsida</taxon>
        <taxon>eudicotyledons</taxon>
        <taxon>Gunneridae</taxon>
        <taxon>Pentapetalae</taxon>
        <taxon>asterids</taxon>
        <taxon>campanulids</taxon>
        <taxon>Asterales</taxon>
        <taxon>Asteraceae</taxon>
        <taxon>Carduoideae</taxon>
        <taxon>Cardueae</taxon>
        <taxon>Arctiinae</taxon>
        <taxon>Arctium</taxon>
    </lineage>
</organism>
<protein>
    <submittedName>
        <fullName evidence="1">Uncharacterized protein</fullName>
    </submittedName>
</protein>
<sequence>MTILPPLSIVFFLLFFSQTKGSFGNHAKLSSIESIKQLKGCCEKGSKAQGLHQLKLYLARFGYLNYQITLDHVSAEDDNFDDELEAALKSYQKYYHLNASGTLDGPTISQMVIPRCGLPDKKTYIHGSKSPHIVPHFKLSPTLLQWPPGKKQFTYAVPSNYSSKHVPPIERAFKQWATATHYFTFSKIADFKHADLKLSFEPKKHGDTDFDGPYGVVAHAFPPTDGRLHFDVEDHWSDGPGVDPKKLDLETVAAHEIGHLFGLDHSEDPNAVMFAYVGDGIRRPVNTDDIKGIKTLYKLK</sequence>
<gene>
    <name evidence="1" type="ORF">L6452_41626</name>
</gene>
<reference evidence="1 2" key="2">
    <citation type="journal article" date="2022" name="Mol. Ecol. Resour.">
        <title>The genomes of chicory, endive, great burdock and yacon provide insights into Asteraceae paleo-polyploidization history and plant inulin production.</title>
        <authorList>
            <person name="Fan W."/>
            <person name="Wang S."/>
            <person name="Wang H."/>
            <person name="Wang A."/>
            <person name="Jiang F."/>
            <person name="Liu H."/>
            <person name="Zhao H."/>
            <person name="Xu D."/>
            <person name="Zhang Y."/>
        </authorList>
    </citation>
    <scope>NUCLEOTIDE SEQUENCE [LARGE SCALE GENOMIC DNA]</scope>
    <source>
        <strain evidence="2">cv. Niubang</strain>
    </source>
</reference>
<evidence type="ECO:0000313" key="2">
    <source>
        <dbReference type="Proteomes" id="UP001055879"/>
    </source>
</evidence>
<accession>A0ACB8XTE6</accession>